<dbReference type="InterPro" id="IPR042100">
    <property type="entry name" value="Bug_dom1"/>
</dbReference>
<dbReference type="CDD" id="cd13578">
    <property type="entry name" value="PBP2_Bug27"/>
    <property type="match status" value="1"/>
</dbReference>
<comment type="caution">
    <text evidence="3">The sequence shown here is derived from an EMBL/GenBank/DDBJ whole genome shotgun (WGS) entry which is preliminary data.</text>
</comment>
<feature type="chain" id="PRO_5012650166" evidence="2">
    <location>
        <begin position="39"/>
        <end position="344"/>
    </location>
</feature>
<accession>A0A261QZ72</accession>
<evidence type="ECO:0000256" key="1">
    <source>
        <dbReference type="ARBA" id="ARBA00006987"/>
    </source>
</evidence>
<protein>
    <submittedName>
        <fullName evidence="3">MFS transporter</fullName>
    </submittedName>
</protein>
<dbReference type="Pfam" id="PF03401">
    <property type="entry name" value="TctC"/>
    <property type="match status" value="1"/>
</dbReference>
<dbReference type="InterPro" id="IPR005064">
    <property type="entry name" value="BUG"/>
</dbReference>
<dbReference type="PROSITE" id="PS51318">
    <property type="entry name" value="TAT"/>
    <property type="match status" value="1"/>
</dbReference>
<evidence type="ECO:0000313" key="3">
    <source>
        <dbReference type="EMBL" id="OZI18064.1"/>
    </source>
</evidence>
<evidence type="ECO:0000313" key="4">
    <source>
        <dbReference type="Proteomes" id="UP000216947"/>
    </source>
</evidence>
<dbReference type="Gene3D" id="3.40.190.10">
    <property type="entry name" value="Periplasmic binding protein-like II"/>
    <property type="match status" value="1"/>
</dbReference>
<dbReference type="PANTHER" id="PTHR42928">
    <property type="entry name" value="TRICARBOXYLATE-BINDING PROTEIN"/>
    <property type="match status" value="1"/>
</dbReference>
<comment type="similarity">
    <text evidence="1">Belongs to the UPF0065 (bug) family.</text>
</comment>
<dbReference type="PANTHER" id="PTHR42928:SF5">
    <property type="entry name" value="BLR1237 PROTEIN"/>
    <property type="match status" value="1"/>
</dbReference>
<evidence type="ECO:0000256" key="2">
    <source>
        <dbReference type="SAM" id="SignalP"/>
    </source>
</evidence>
<feature type="signal peptide" evidence="2">
    <location>
        <begin position="1"/>
        <end position="38"/>
    </location>
</feature>
<dbReference type="PIRSF" id="PIRSF017082">
    <property type="entry name" value="YflP"/>
    <property type="match status" value="1"/>
</dbReference>
<gene>
    <name evidence="3" type="ORF">CAL19_13410</name>
</gene>
<dbReference type="AlphaFoldDB" id="A0A261QZ72"/>
<dbReference type="SUPFAM" id="SSF53850">
    <property type="entry name" value="Periplasmic binding protein-like II"/>
    <property type="match status" value="1"/>
</dbReference>
<dbReference type="Gene3D" id="3.40.190.150">
    <property type="entry name" value="Bordetella uptake gene, domain 1"/>
    <property type="match status" value="1"/>
</dbReference>
<dbReference type="EMBL" id="NEVK01000006">
    <property type="protein sequence ID" value="OZI18064.1"/>
    <property type="molecule type" value="Genomic_DNA"/>
</dbReference>
<keyword evidence="2" id="KW-0732">Signal</keyword>
<keyword evidence="4" id="KW-1185">Reference proteome</keyword>
<dbReference type="RefSeq" id="WP_094797037.1">
    <property type="nucleotide sequence ID" value="NZ_NEVK01000006.1"/>
</dbReference>
<proteinExistence type="inferred from homology"/>
<reference evidence="4" key="1">
    <citation type="submission" date="2017-05" db="EMBL/GenBank/DDBJ databases">
        <title>Complete and WGS of Bordetella genogroups.</title>
        <authorList>
            <person name="Spilker T."/>
            <person name="Lipuma J."/>
        </authorList>
    </citation>
    <scope>NUCLEOTIDE SEQUENCE [LARGE SCALE GENOMIC DNA]</scope>
    <source>
        <strain evidence="4">AU18089</strain>
    </source>
</reference>
<name>A0A261QZ72_9BORD</name>
<sequence length="344" mass="36520">MRVTPAPTRARPARRTALQTLLAATILAATTMAAPSSAASTDSAAAAPAWPDRPIKVIVPYTPGGATDTVTRIVMDKLAARLGQNIVIENKPGANSTLGAAIAAKAEPDGYTFLSILPAYVINTHLYKLSYSPSELEPVVHMADLPLFLFVSKDVPANSLQELVAHGRKHPDTLTYASSGTGSSAHLTGADFALQSGLKMTHVAYKGSAPILADLLAGRVSMVFDPVLVPMQYVRQDKLKVLAFTGKQRWPDAADVPTMEEGGFPGFVTGSWVGLLAPTGTPRPVIERMAKEISAIVQEPDVTQKFIAAGFLPTGSTPAEFTELMRKDSDRYAKIIEEAGITVN</sequence>
<dbReference type="Proteomes" id="UP000216947">
    <property type="component" value="Unassembled WGS sequence"/>
</dbReference>
<dbReference type="InterPro" id="IPR006311">
    <property type="entry name" value="TAT_signal"/>
</dbReference>
<organism evidence="3 4">
    <name type="scientific">Bordetella genomosp. 7</name>
    <dbReference type="NCBI Taxonomy" id="1416805"/>
    <lineage>
        <taxon>Bacteria</taxon>
        <taxon>Pseudomonadati</taxon>
        <taxon>Pseudomonadota</taxon>
        <taxon>Betaproteobacteria</taxon>
        <taxon>Burkholderiales</taxon>
        <taxon>Alcaligenaceae</taxon>
        <taxon>Bordetella</taxon>
    </lineage>
</organism>